<evidence type="ECO:0000313" key="2">
    <source>
        <dbReference type="EMBL" id="RWR93815.1"/>
    </source>
</evidence>
<keyword evidence="3" id="KW-1185">Reference proteome</keyword>
<sequence>MAENENFDIEDGSRSLPAFFRRLVEEDVDTERRRFIIKVPPYISRFNSDAYMPRVVSIGPYHHGKEHLRSMEARKRRCVSSFMKRSGCNPQRCYDRFRELTPQLMQYYEHLDTEWRNEDKFLELMVVDGCFLLEYFSSRTLPDGDPAKDIFLGSVGSSIKRDLLLIENQLPIQVIRQLYSLGDQCRVIKDIENIILDFFRGGQITTTLSCLHVLDVYRKGVLRQIGSPLPHKVRCFPGPPFPSAMDLSRTGIKFKVIGTYGLVDIHFDNERGFLSLPCIVVDEDTATLFLNLMALEKLDIMERNGVSSYVAFMGLLIRSAQDVKVLRSRRIIVSEESDDVIARLFNELGKNPVNDPDNCLYVVRSALARWSNSYIRKCNERLVDWGTKFLQTYCKNPWTAIGLVAGAILLVATVTQAVYAVLQYYQDDLSLAPPNAFGP</sequence>
<dbReference type="Proteomes" id="UP000283530">
    <property type="component" value="Unassembled WGS sequence"/>
</dbReference>
<dbReference type="AlphaFoldDB" id="A0A443PSV2"/>
<dbReference type="EMBL" id="QPKB01000010">
    <property type="protein sequence ID" value="RWR93815.1"/>
    <property type="molecule type" value="Genomic_DNA"/>
</dbReference>
<dbReference type="STRING" id="337451.A0A443PSV2"/>
<dbReference type="PANTHER" id="PTHR31170:SF18">
    <property type="entry name" value="(WILD MALAYSIAN BANANA) HYPOTHETICAL PROTEIN"/>
    <property type="match status" value="1"/>
</dbReference>
<evidence type="ECO:0000313" key="3">
    <source>
        <dbReference type="Proteomes" id="UP000283530"/>
    </source>
</evidence>
<organism evidence="2 3">
    <name type="scientific">Cinnamomum micranthum f. kanehirae</name>
    <dbReference type="NCBI Taxonomy" id="337451"/>
    <lineage>
        <taxon>Eukaryota</taxon>
        <taxon>Viridiplantae</taxon>
        <taxon>Streptophyta</taxon>
        <taxon>Embryophyta</taxon>
        <taxon>Tracheophyta</taxon>
        <taxon>Spermatophyta</taxon>
        <taxon>Magnoliopsida</taxon>
        <taxon>Magnoliidae</taxon>
        <taxon>Laurales</taxon>
        <taxon>Lauraceae</taxon>
        <taxon>Cinnamomum</taxon>
    </lineage>
</organism>
<keyword evidence="1" id="KW-1133">Transmembrane helix</keyword>
<proteinExistence type="predicted"/>
<reference evidence="2 3" key="1">
    <citation type="journal article" date="2019" name="Nat. Plants">
        <title>Stout camphor tree genome fills gaps in understanding of flowering plant genome evolution.</title>
        <authorList>
            <person name="Chaw S.M."/>
            <person name="Liu Y.C."/>
            <person name="Wu Y.W."/>
            <person name="Wang H.Y."/>
            <person name="Lin C.I."/>
            <person name="Wu C.S."/>
            <person name="Ke H.M."/>
            <person name="Chang L.Y."/>
            <person name="Hsu C.Y."/>
            <person name="Yang H.T."/>
            <person name="Sudianto E."/>
            <person name="Hsu M.H."/>
            <person name="Wu K.P."/>
            <person name="Wang L.N."/>
            <person name="Leebens-Mack J.H."/>
            <person name="Tsai I.J."/>
        </authorList>
    </citation>
    <scope>NUCLEOTIDE SEQUENCE [LARGE SCALE GENOMIC DNA]</scope>
    <source>
        <strain evidence="3">cv. Chaw 1501</strain>
        <tissue evidence="2">Young leaves</tissue>
    </source>
</reference>
<name>A0A443PSV2_9MAGN</name>
<gene>
    <name evidence="2" type="ORF">CKAN_02309100</name>
</gene>
<dbReference type="OrthoDB" id="1846188at2759"/>
<dbReference type="InterPro" id="IPR004158">
    <property type="entry name" value="DUF247_pln"/>
</dbReference>
<feature type="transmembrane region" description="Helical" evidence="1">
    <location>
        <begin position="398"/>
        <end position="422"/>
    </location>
</feature>
<keyword evidence="1" id="KW-0472">Membrane</keyword>
<protein>
    <submittedName>
        <fullName evidence="2">UPF0481-like protein</fullName>
    </submittedName>
</protein>
<evidence type="ECO:0000256" key="1">
    <source>
        <dbReference type="SAM" id="Phobius"/>
    </source>
</evidence>
<dbReference type="PANTHER" id="PTHR31170">
    <property type="entry name" value="BNAC04G53230D PROTEIN"/>
    <property type="match status" value="1"/>
</dbReference>
<keyword evidence="1" id="KW-0812">Transmembrane</keyword>
<accession>A0A443PSV2</accession>
<comment type="caution">
    <text evidence="2">The sequence shown here is derived from an EMBL/GenBank/DDBJ whole genome shotgun (WGS) entry which is preliminary data.</text>
</comment>
<dbReference type="Pfam" id="PF03140">
    <property type="entry name" value="DUF247"/>
    <property type="match status" value="1"/>
</dbReference>